<sequence>MNTNQHSLIKVTIWKRRPPPTLIVHSIPKGIKIVTRLDEHESGGSLRVEVSFWIFDNNRACHCCRKSFKQHLQLLSKVTTDDFCHASFGS</sequence>
<reference evidence="1" key="1">
    <citation type="submission" date="2021-01" db="EMBL/GenBank/DDBJ databases">
        <authorList>
            <person name="Corre E."/>
            <person name="Pelletier E."/>
            <person name="Niang G."/>
            <person name="Scheremetjew M."/>
            <person name="Finn R."/>
            <person name="Kale V."/>
            <person name="Holt S."/>
            <person name="Cochrane G."/>
            <person name="Meng A."/>
            <person name="Brown T."/>
            <person name="Cohen L."/>
        </authorList>
    </citation>
    <scope>NUCLEOTIDE SEQUENCE</scope>
    <source>
        <strain evidence="1">CCMP622</strain>
    </source>
</reference>
<gene>
    <name evidence="1" type="ORF">LSP00402_LOCUS7802</name>
</gene>
<proteinExistence type="predicted"/>
<protein>
    <submittedName>
        <fullName evidence="1">Uncharacterized protein</fullName>
    </submittedName>
</protein>
<name>A0A7S2TN07_9EUKA</name>
<organism evidence="1">
    <name type="scientific">Lotharella oceanica</name>
    <dbReference type="NCBI Taxonomy" id="641309"/>
    <lineage>
        <taxon>Eukaryota</taxon>
        <taxon>Sar</taxon>
        <taxon>Rhizaria</taxon>
        <taxon>Cercozoa</taxon>
        <taxon>Chlorarachniophyceae</taxon>
        <taxon>Lotharella</taxon>
    </lineage>
</organism>
<dbReference type="EMBL" id="HBHP01012564">
    <property type="protein sequence ID" value="CAD9759720.1"/>
    <property type="molecule type" value="Transcribed_RNA"/>
</dbReference>
<evidence type="ECO:0000313" key="1">
    <source>
        <dbReference type="EMBL" id="CAD9759720.1"/>
    </source>
</evidence>
<accession>A0A7S2TN07</accession>
<dbReference type="AlphaFoldDB" id="A0A7S2TN07"/>